<organism evidence="2 3">
    <name type="scientific">Nephila pilipes</name>
    <name type="common">Giant wood spider</name>
    <name type="synonym">Nephila maculata</name>
    <dbReference type="NCBI Taxonomy" id="299642"/>
    <lineage>
        <taxon>Eukaryota</taxon>
        <taxon>Metazoa</taxon>
        <taxon>Ecdysozoa</taxon>
        <taxon>Arthropoda</taxon>
        <taxon>Chelicerata</taxon>
        <taxon>Arachnida</taxon>
        <taxon>Araneae</taxon>
        <taxon>Araneomorphae</taxon>
        <taxon>Entelegynae</taxon>
        <taxon>Araneoidea</taxon>
        <taxon>Nephilidae</taxon>
        <taxon>Nephila</taxon>
    </lineage>
</organism>
<dbReference type="PANTHER" id="PTHR45985:SF8">
    <property type="entry name" value="CHITIN DEACETYLASE-LIKE 9, ISOFORM A"/>
    <property type="match status" value="1"/>
</dbReference>
<gene>
    <name evidence="2" type="primary">NCL1_26260</name>
    <name evidence="2" type="ORF">NPIL_248041</name>
</gene>
<dbReference type="PANTHER" id="PTHR45985">
    <property type="match status" value="1"/>
</dbReference>
<evidence type="ECO:0000313" key="2">
    <source>
        <dbReference type="EMBL" id="GFS96308.1"/>
    </source>
</evidence>
<name>A0A8X6N5V1_NEPPI</name>
<evidence type="ECO:0000313" key="3">
    <source>
        <dbReference type="Proteomes" id="UP000887013"/>
    </source>
</evidence>
<dbReference type="GO" id="GO:0016810">
    <property type="term" value="F:hydrolase activity, acting on carbon-nitrogen (but not peptide) bonds"/>
    <property type="evidence" value="ECO:0007669"/>
    <property type="project" value="InterPro"/>
</dbReference>
<dbReference type="Proteomes" id="UP000887013">
    <property type="component" value="Unassembled WGS sequence"/>
</dbReference>
<proteinExistence type="predicted"/>
<feature type="domain" description="NodB homology" evidence="1">
    <location>
        <begin position="88"/>
        <end position="211"/>
    </location>
</feature>
<dbReference type="SUPFAM" id="SSF88713">
    <property type="entry name" value="Glycoside hydrolase/deacetylase"/>
    <property type="match status" value="1"/>
</dbReference>
<dbReference type="InterPro" id="IPR011330">
    <property type="entry name" value="Glyco_hydro/deAcase_b/a-brl"/>
</dbReference>
<dbReference type="InterPro" id="IPR052740">
    <property type="entry name" value="CE4"/>
</dbReference>
<protein>
    <submittedName>
        <fullName evidence="2">NodB homology domain-containing protein</fullName>
    </submittedName>
</protein>
<evidence type="ECO:0000259" key="1">
    <source>
        <dbReference type="Pfam" id="PF01522"/>
    </source>
</evidence>
<reference evidence="2" key="1">
    <citation type="submission" date="2020-08" db="EMBL/GenBank/DDBJ databases">
        <title>Multicomponent nature underlies the extraordinary mechanical properties of spider dragline silk.</title>
        <authorList>
            <person name="Kono N."/>
            <person name="Nakamura H."/>
            <person name="Mori M."/>
            <person name="Yoshida Y."/>
            <person name="Ohtoshi R."/>
            <person name="Malay A.D."/>
            <person name="Moran D.A.P."/>
            <person name="Tomita M."/>
            <person name="Numata K."/>
            <person name="Arakawa K."/>
        </authorList>
    </citation>
    <scope>NUCLEOTIDE SEQUENCE</scope>
</reference>
<sequence>MLLPSSTDHLVARRRLQAIWKPGIRLPAFDTKLGYWATKGHRESSTTFADDDYDYSEEDKKPSCDPSTCRPPNCSCFGALPDIPLDSRPQFVMVTFDDAMTVANVDTYKQIVRKGRFQKDVKVTFFVSHEYNDYTITQSFYSEGHEIAVHTISHESNTDLWRYGTPERWKRETVGMRTMLSTYAGIPKVELAGHRAPFLQTAGDVTFEVLKKEGFFYDSSMPSRNYMDPPIWPYTLDYGYSQDCQIEPCPNGRFEGLWEVPMVQYHRFSREGDFYCSMLDACTPQPVTASDTKDYLMKNFLRHYRSNKAPFPVFLHEAWLREKERLLGFMQFLEEILQKPDVFAVTVRDVVEYVRRPVPYQRFTERDRPEPRSCKKVETCSYKEPLRIMRSCSPCPEYYPWVGTPLGKIPPKDFPN</sequence>
<comment type="caution">
    <text evidence="2">The sequence shown here is derived from an EMBL/GenBank/DDBJ whole genome shotgun (WGS) entry which is preliminary data.</text>
</comment>
<dbReference type="InterPro" id="IPR002509">
    <property type="entry name" value="NODB_dom"/>
</dbReference>
<dbReference type="OrthoDB" id="504708at2759"/>
<dbReference type="EMBL" id="BMAW01054425">
    <property type="protein sequence ID" value="GFS96308.1"/>
    <property type="molecule type" value="Genomic_DNA"/>
</dbReference>
<keyword evidence="3" id="KW-1185">Reference proteome</keyword>
<accession>A0A8X6N5V1</accession>
<dbReference type="Gene3D" id="3.20.20.370">
    <property type="entry name" value="Glycoside hydrolase/deacetylase"/>
    <property type="match status" value="1"/>
</dbReference>
<dbReference type="AlphaFoldDB" id="A0A8X6N5V1"/>
<dbReference type="GO" id="GO:0005975">
    <property type="term" value="P:carbohydrate metabolic process"/>
    <property type="evidence" value="ECO:0007669"/>
    <property type="project" value="InterPro"/>
</dbReference>
<dbReference type="Pfam" id="PF01522">
    <property type="entry name" value="Polysacc_deac_1"/>
    <property type="match status" value="1"/>
</dbReference>